<comment type="caution">
    <text evidence="3">The sequence shown here is derived from an EMBL/GenBank/DDBJ whole genome shotgun (WGS) entry which is preliminary data.</text>
</comment>
<keyword evidence="4" id="KW-1185">Reference proteome</keyword>
<dbReference type="GO" id="GO:0004721">
    <property type="term" value="F:phosphoprotein phosphatase activity"/>
    <property type="evidence" value="ECO:0007669"/>
    <property type="project" value="InterPro"/>
</dbReference>
<gene>
    <name evidence="3" type="ORF">A2U01_0003687</name>
</gene>
<proteinExistence type="predicted"/>
<dbReference type="InterPro" id="IPR011009">
    <property type="entry name" value="Kinase-like_dom_sf"/>
</dbReference>
<dbReference type="AlphaFoldDB" id="A0A392M9K1"/>
<evidence type="ECO:0000259" key="2">
    <source>
        <dbReference type="Pfam" id="PF09192"/>
    </source>
</evidence>
<dbReference type="GO" id="GO:0009737">
    <property type="term" value="P:response to abscisic acid"/>
    <property type="evidence" value="ECO:0007669"/>
    <property type="project" value="InterPro"/>
</dbReference>
<evidence type="ECO:0000313" key="3">
    <source>
        <dbReference type="EMBL" id="MCH82874.1"/>
    </source>
</evidence>
<dbReference type="Proteomes" id="UP000265520">
    <property type="component" value="Unassembled WGS sequence"/>
</dbReference>
<feature type="region of interest" description="Disordered" evidence="1">
    <location>
        <begin position="70"/>
        <end position="101"/>
    </location>
</feature>
<dbReference type="PANTHER" id="PTHR47100">
    <property type="entry name" value="DUAL SPECIFICITY PROTEIN PHOSPHATASE PHS1"/>
    <property type="match status" value="1"/>
</dbReference>
<dbReference type="Pfam" id="PF09192">
    <property type="entry name" value="Act-Frag_cataly"/>
    <property type="match status" value="1"/>
</dbReference>
<feature type="compositionally biased region" description="Basic and acidic residues" evidence="1">
    <location>
        <begin position="91"/>
        <end position="100"/>
    </location>
</feature>
<dbReference type="SUPFAM" id="SSF56112">
    <property type="entry name" value="Protein kinase-like (PK-like)"/>
    <property type="match status" value="1"/>
</dbReference>
<feature type="region of interest" description="Disordered" evidence="1">
    <location>
        <begin position="229"/>
        <end position="251"/>
    </location>
</feature>
<dbReference type="PANTHER" id="PTHR47100:SF4">
    <property type="entry name" value="DUAL SPECIFICITY PHOSPHATASE FAMILY PROTEIN"/>
    <property type="match status" value="1"/>
</dbReference>
<feature type="non-terminal residue" evidence="3">
    <location>
        <position position="251"/>
    </location>
</feature>
<feature type="compositionally biased region" description="Polar residues" evidence="1">
    <location>
        <begin position="79"/>
        <end position="90"/>
    </location>
</feature>
<organism evidence="3 4">
    <name type="scientific">Trifolium medium</name>
    <dbReference type="NCBI Taxonomy" id="97028"/>
    <lineage>
        <taxon>Eukaryota</taxon>
        <taxon>Viridiplantae</taxon>
        <taxon>Streptophyta</taxon>
        <taxon>Embryophyta</taxon>
        <taxon>Tracheophyta</taxon>
        <taxon>Spermatophyta</taxon>
        <taxon>Magnoliopsida</taxon>
        <taxon>eudicotyledons</taxon>
        <taxon>Gunneridae</taxon>
        <taxon>Pentapetalae</taxon>
        <taxon>rosids</taxon>
        <taxon>fabids</taxon>
        <taxon>Fabales</taxon>
        <taxon>Fabaceae</taxon>
        <taxon>Papilionoideae</taxon>
        <taxon>50 kb inversion clade</taxon>
        <taxon>NPAAA clade</taxon>
        <taxon>Hologalegina</taxon>
        <taxon>IRL clade</taxon>
        <taxon>Trifolieae</taxon>
        <taxon>Trifolium</taxon>
    </lineage>
</organism>
<evidence type="ECO:0000256" key="1">
    <source>
        <dbReference type="SAM" id="MobiDB-lite"/>
    </source>
</evidence>
<feature type="domain" description="Actin-fragmin kinase catalytic" evidence="2">
    <location>
        <begin position="107"/>
        <end position="236"/>
    </location>
</feature>
<dbReference type="InterPro" id="IPR015275">
    <property type="entry name" value="Actin-fragmin_kin_cat_dom"/>
</dbReference>
<dbReference type="InterPro" id="IPR035010">
    <property type="entry name" value="PHS1"/>
</dbReference>
<evidence type="ECO:0000313" key="4">
    <source>
        <dbReference type="Proteomes" id="UP000265520"/>
    </source>
</evidence>
<reference evidence="3 4" key="1">
    <citation type="journal article" date="2018" name="Front. Plant Sci.">
        <title>Red Clover (Trifolium pratense) and Zigzag Clover (T. medium) - A Picture of Genomic Similarities and Differences.</title>
        <authorList>
            <person name="Dluhosova J."/>
            <person name="Istvanek J."/>
            <person name="Nedelnik J."/>
            <person name="Repkova J."/>
        </authorList>
    </citation>
    <scope>NUCLEOTIDE SEQUENCE [LARGE SCALE GENOMIC DNA]</scope>
    <source>
        <strain evidence="4">cv. 10/8</strain>
        <tissue evidence="3">Leaf</tissue>
    </source>
</reference>
<accession>A0A392M9K1</accession>
<dbReference type="Gene3D" id="3.30.1010.10">
    <property type="entry name" value="Phosphatidylinositol 3-kinase Catalytic Subunit, Chain A, domain 4"/>
    <property type="match status" value="1"/>
</dbReference>
<dbReference type="EMBL" id="LXQA010004316">
    <property type="protein sequence ID" value="MCH82874.1"/>
    <property type="molecule type" value="Genomic_DNA"/>
</dbReference>
<name>A0A392M9K1_9FABA</name>
<protein>
    <submittedName>
        <fullName evidence="3">Dual specificity protein phosphatase PHS1-like</fullName>
    </submittedName>
</protein>
<sequence length="251" mass="28012">MAKHDQNQEKYQQHKQLEFKCDNEAESQIEAPLPLTVTSRALYMLGDITAGPAFRFTQWLQLVRRRTSNYRSSGFPRRPSTTMLSNSSVKESTEDPKCDIQPDQTGISLWERLGKAAMLDIESGSFSWDELSSLHHTEHSSSNEHSEDEMNKALEVTVNSGGVVFFAFFNCQGSDDAYPNEAAAVIKIASSRMATQSERLGYELAKWLGIQTPQARVIHNTSSEWQQIKEATEKAREAAASSGSDEVGEVT</sequence>
<dbReference type="GO" id="GO:0043622">
    <property type="term" value="P:cortical microtubule organization"/>
    <property type="evidence" value="ECO:0007669"/>
    <property type="project" value="InterPro"/>
</dbReference>